<evidence type="ECO:0000313" key="2">
    <source>
        <dbReference type="EMBL" id="KAE9401009.1"/>
    </source>
</evidence>
<name>A0A6A4HRD8_9AGAR</name>
<evidence type="ECO:0000256" key="1">
    <source>
        <dbReference type="SAM" id="SignalP"/>
    </source>
</evidence>
<dbReference type="EMBL" id="ML769451">
    <property type="protein sequence ID" value="KAE9401009.1"/>
    <property type="molecule type" value="Genomic_DNA"/>
</dbReference>
<proteinExistence type="predicted"/>
<dbReference type="Proteomes" id="UP000799118">
    <property type="component" value="Unassembled WGS sequence"/>
</dbReference>
<protein>
    <submittedName>
        <fullName evidence="2">Uncharacterized protein</fullName>
    </submittedName>
</protein>
<evidence type="ECO:0000313" key="3">
    <source>
        <dbReference type="Proteomes" id="UP000799118"/>
    </source>
</evidence>
<organism evidence="2 3">
    <name type="scientific">Gymnopus androsaceus JB14</name>
    <dbReference type="NCBI Taxonomy" id="1447944"/>
    <lineage>
        <taxon>Eukaryota</taxon>
        <taxon>Fungi</taxon>
        <taxon>Dikarya</taxon>
        <taxon>Basidiomycota</taxon>
        <taxon>Agaricomycotina</taxon>
        <taxon>Agaricomycetes</taxon>
        <taxon>Agaricomycetidae</taxon>
        <taxon>Agaricales</taxon>
        <taxon>Marasmiineae</taxon>
        <taxon>Omphalotaceae</taxon>
        <taxon>Gymnopus</taxon>
    </lineage>
</organism>
<reference evidence="2" key="1">
    <citation type="journal article" date="2019" name="Environ. Microbiol.">
        <title>Fungal ecological strategies reflected in gene transcription - a case study of two litter decomposers.</title>
        <authorList>
            <person name="Barbi F."/>
            <person name="Kohler A."/>
            <person name="Barry K."/>
            <person name="Baskaran P."/>
            <person name="Daum C."/>
            <person name="Fauchery L."/>
            <person name="Ihrmark K."/>
            <person name="Kuo A."/>
            <person name="LaButti K."/>
            <person name="Lipzen A."/>
            <person name="Morin E."/>
            <person name="Grigoriev I.V."/>
            <person name="Henrissat B."/>
            <person name="Lindahl B."/>
            <person name="Martin F."/>
        </authorList>
    </citation>
    <scope>NUCLEOTIDE SEQUENCE</scope>
    <source>
        <strain evidence="2">JB14</strain>
    </source>
</reference>
<feature type="chain" id="PRO_5025625973" evidence="1">
    <location>
        <begin position="24"/>
        <end position="187"/>
    </location>
</feature>
<dbReference type="AlphaFoldDB" id="A0A6A4HRD8"/>
<keyword evidence="3" id="KW-1185">Reference proteome</keyword>
<keyword evidence="1" id="KW-0732">Signal</keyword>
<gene>
    <name evidence="2" type="ORF">BT96DRAFT_1018485</name>
</gene>
<sequence length="187" mass="20248">MHFNHLSATMLLSLASVIRIVCAVPLETDIDQPAVLETRANKLIKPSQVTITFLNPSEIERTGLQLAADVPACTKAQRAMAVKSVQKLMKMPGVIQKLELHKPTYTFAKENCYWSTVSTAIYVHFDIIVTQSRGLHGCTSAQSECPGLVKIHMDSVKGKLEKNAPIEGNINFASGASIVSVSNGVVS</sequence>
<feature type="signal peptide" evidence="1">
    <location>
        <begin position="1"/>
        <end position="23"/>
    </location>
</feature>
<accession>A0A6A4HRD8</accession>